<dbReference type="SUPFAM" id="SSF48576">
    <property type="entry name" value="Terpenoid synthases"/>
    <property type="match status" value="1"/>
</dbReference>
<dbReference type="Pfam" id="PF03936">
    <property type="entry name" value="Terpene_synth_C"/>
    <property type="match status" value="1"/>
</dbReference>
<feature type="coiled-coil region" evidence="1">
    <location>
        <begin position="1324"/>
        <end position="1372"/>
    </location>
</feature>
<dbReference type="OMA" id="KECMAET"/>
<dbReference type="GO" id="GO:0005200">
    <property type="term" value="F:structural constituent of cytoskeleton"/>
    <property type="evidence" value="ECO:0007669"/>
    <property type="project" value="TreeGrafter"/>
</dbReference>
<dbReference type="InterPro" id="IPR005630">
    <property type="entry name" value="Terpene_synthase_metal-bd"/>
</dbReference>
<evidence type="ECO:0000313" key="5">
    <source>
        <dbReference type="EMBL" id="ONK56955.1"/>
    </source>
</evidence>
<name>A0A5P1E675_ASPOF</name>
<dbReference type="Pfam" id="PF01397">
    <property type="entry name" value="Terpene_synth"/>
    <property type="match status" value="1"/>
</dbReference>
<gene>
    <name evidence="5" type="ORF">A4U43_C10F15060</name>
</gene>
<organism evidence="5 6">
    <name type="scientific">Asparagus officinalis</name>
    <name type="common">Garden asparagus</name>
    <dbReference type="NCBI Taxonomy" id="4686"/>
    <lineage>
        <taxon>Eukaryota</taxon>
        <taxon>Viridiplantae</taxon>
        <taxon>Streptophyta</taxon>
        <taxon>Embryophyta</taxon>
        <taxon>Tracheophyta</taxon>
        <taxon>Spermatophyta</taxon>
        <taxon>Magnoliopsida</taxon>
        <taxon>Liliopsida</taxon>
        <taxon>Asparagales</taxon>
        <taxon>Asparagaceae</taxon>
        <taxon>Asparagoideae</taxon>
        <taxon>Asparagus</taxon>
    </lineage>
</organism>
<dbReference type="PANTHER" id="PTHR47357:SF1">
    <property type="entry name" value="SPINDLE POLE BODY COMPONENT 110"/>
    <property type="match status" value="1"/>
</dbReference>
<dbReference type="Proteomes" id="UP000243459">
    <property type="component" value="Chromosome 10"/>
</dbReference>
<dbReference type="Gene3D" id="1.50.10.160">
    <property type="match status" value="1"/>
</dbReference>
<dbReference type="GO" id="GO:0000287">
    <property type="term" value="F:magnesium ion binding"/>
    <property type="evidence" value="ECO:0007669"/>
    <property type="project" value="InterPro"/>
</dbReference>
<evidence type="ECO:0008006" key="7">
    <source>
        <dbReference type="Google" id="ProtNLM"/>
    </source>
</evidence>
<dbReference type="GO" id="GO:0010333">
    <property type="term" value="F:terpene synthase activity"/>
    <property type="evidence" value="ECO:0007669"/>
    <property type="project" value="InterPro"/>
</dbReference>
<sequence length="1402" mass="160568">MMHSVHTTLLYSVEALQEIVQWKRILKLQSPDGSSLSSPAVTAVAYMKTGDSKSLETFNHSLSVLLAPSQYPIDLVERIWAIDTIERLGIHHYFREEISDALDYVYRNIGKKGVPYGTGNPIPDIDDTCMALRLARSHGYEISPGETILEDAKPLLQRYLQYCIKSQVDDKWMHNVNNPKYLEFAKLEYNRLQAIHKREINYALKWWNNCGLDDPFVTRICPQEIYFSITATLYEPELEDCRITYTKSNCIEDIVRDMLQNHGSIQDLKLFCQAIEQWNPSLIHSLPQRIQVIFMAMYNILNELATEASNAQGKDVFPYFHDLVLEMKKKHRLEKIFQSVFGNHSDAENSEALPNREETDKNVERILKMLRTEGSDVDKSELASLIDNIHRGYQVVHGRYDHLMGKLKKNIRPKSSDNGSFSIDFPSSDSEDSDSSSEDDKKKKRNKVQEDDAEHISIQDHQSLQRQLEDMKIKNNELETVASAMSAKLKEEQSLAAEMAESVKTLQAENDGLRKELDVSLKKEEDVNQKIQALYKENESLRSENAEALNKIHEAGKSIEKFQIELNQIENDMKRYKSENSILKEELERTSEEAANLNKRLISVSEEKESLRSGNFVFLKRIKESEKALAALKDQADQKLKLVTEELTSEKTTLSTENESLKLRLEAAAQQEANMTQKISAAEEEISVLKSEIQRSSTLIQEAEKTIGDLETESKRLRDENLKLLNVNNDLNHQLDVKTVENEAMKTERLEAVEVIRQAEEKISMLSVQIETLKDESSKLLVDNGTLKQELEATNGKVSALMQTLESTEDEKHSLAMEKSALIDKIHQAEQVIDDLKAETEQQESEKSQLHIKINDLARELEAANSKLSDLNKELNAKEEEKSALALEISGLMITLQERDSNKKGLENELEHLREENYILQQNQMKIQEAEKTIDDLKAEVKQLTTDNSQLKANVNDLGRELEASNLQLTDTNKTLVAAEEEKKILASEASTVTENLQQAEVKVGKLGNDVVQMTEEISVLLSKLLEAERTISEHKDEIKQLRDDKSQLEKKISELGLELEAANLQLVDLKKVTEATEEEKISLTSEIETIKGELQQGQHNLQTLEGELGKLQEENVVLEQNQSELQRQKIYLEEKLREKEKEKCNMEESYKELLAKLEVAEGDKADEDREIAKLNQKVQNLEVQLRLSNQKLKITETESKETVEGYIRTMEGMKAERQAVEEQMLKLSRKMNLLGTEVKQLKEVAESGISDLAKGYNELESAFEESSGHILKQLSICSEELNALKKWVTELKYEKQELSVRLKYKEGIMSMMKDESESIGDKLSKKEQELAVLRAHAIKCEERMKVLEEMLREKKKEVSDKDEAKREAIRQLCLLIEYHRENSENLYKHLSSVLKRSRRSS</sequence>
<evidence type="ECO:0000256" key="2">
    <source>
        <dbReference type="SAM" id="MobiDB-lite"/>
    </source>
</evidence>
<dbReference type="InterPro" id="IPR036965">
    <property type="entry name" value="Terpene_synth_N_sf"/>
</dbReference>
<evidence type="ECO:0000259" key="3">
    <source>
        <dbReference type="Pfam" id="PF01397"/>
    </source>
</evidence>
<dbReference type="Gramene" id="ONK56955">
    <property type="protein sequence ID" value="ONK56955"/>
    <property type="gene ID" value="A4U43_C10F15060"/>
</dbReference>
<evidence type="ECO:0000313" key="6">
    <source>
        <dbReference type="Proteomes" id="UP000243459"/>
    </source>
</evidence>
<dbReference type="PANTHER" id="PTHR47357">
    <property type="entry name" value="COP1-INTERACTIVE PROTEIN 1"/>
    <property type="match status" value="1"/>
</dbReference>
<keyword evidence="1" id="KW-0175">Coiled coil</keyword>
<evidence type="ECO:0000256" key="1">
    <source>
        <dbReference type="SAM" id="Coils"/>
    </source>
</evidence>
<keyword evidence="6" id="KW-1185">Reference proteome</keyword>
<protein>
    <recommendedName>
        <fullName evidence="7">NAB domain-containing protein</fullName>
    </recommendedName>
</protein>
<feature type="domain" description="Terpene synthase metal-binding" evidence="4">
    <location>
        <begin position="219"/>
        <end position="327"/>
    </location>
</feature>
<dbReference type="EMBL" id="CM007390">
    <property type="protein sequence ID" value="ONK56955.1"/>
    <property type="molecule type" value="Genomic_DNA"/>
</dbReference>
<dbReference type="SUPFAM" id="SSF57997">
    <property type="entry name" value="Tropomyosin"/>
    <property type="match status" value="1"/>
</dbReference>
<dbReference type="Gene3D" id="1.10.287.1490">
    <property type="match status" value="1"/>
</dbReference>
<feature type="domain" description="Terpene synthase N-terminal" evidence="3">
    <location>
        <begin position="21"/>
        <end position="144"/>
    </location>
</feature>
<dbReference type="Gene3D" id="1.50.10.130">
    <property type="entry name" value="Terpene synthase, N-terminal domain"/>
    <property type="match status" value="1"/>
</dbReference>
<evidence type="ECO:0000259" key="4">
    <source>
        <dbReference type="Pfam" id="PF03936"/>
    </source>
</evidence>
<reference evidence="6" key="1">
    <citation type="journal article" date="2017" name="Nat. Commun.">
        <title>The asparagus genome sheds light on the origin and evolution of a young Y chromosome.</title>
        <authorList>
            <person name="Harkess A."/>
            <person name="Zhou J."/>
            <person name="Xu C."/>
            <person name="Bowers J.E."/>
            <person name="Van der Hulst R."/>
            <person name="Ayyampalayam S."/>
            <person name="Mercati F."/>
            <person name="Riccardi P."/>
            <person name="McKain M.R."/>
            <person name="Kakrana A."/>
            <person name="Tang H."/>
            <person name="Ray J."/>
            <person name="Groenendijk J."/>
            <person name="Arikit S."/>
            <person name="Mathioni S.M."/>
            <person name="Nakano M."/>
            <person name="Shan H."/>
            <person name="Telgmann-Rauber A."/>
            <person name="Kanno A."/>
            <person name="Yue Z."/>
            <person name="Chen H."/>
            <person name="Li W."/>
            <person name="Chen Y."/>
            <person name="Xu X."/>
            <person name="Zhang Y."/>
            <person name="Luo S."/>
            <person name="Chen H."/>
            <person name="Gao J."/>
            <person name="Mao Z."/>
            <person name="Pires J.C."/>
            <person name="Luo M."/>
            <person name="Kudrna D."/>
            <person name="Wing R.A."/>
            <person name="Meyers B.C."/>
            <person name="Yi K."/>
            <person name="Kong H."/>
            <person name="Lavrijsen P."/>
            <person name="Sunseri F."/>
            <person name="Falavigna A."/>
            <person name="Ye Y."/>
            <person name="Leebens-Mack J.H."/>
            <person name="Chen G."/>
        </authorList>
    </citation>
    <scope>NUCLEOTIDE SEQUENCE [LARGE SCALE GENOMIC DNA]</scope>
    <source>
        <strain evidence="6">cv. DH0086</strain>
    </source>
</reference>
<proteinExistence type="predicted"/>
<accession>A0A5P1E675</accession>
<feature type="compositionally biased region" description="Basic and acidic residues" evidence="2">
    <location>
        <begin position="447"/>
        <end position="458"/>
    </location>
</feature>
<dbReference type="InterPro" id="IPR001906">
    <property type="entry name" value="Terpene_synth_N"/>
</dbReference>
<dbReference type="Gene3D" id="1.10.600.10">
    <property type="entry name" value="Farnesyl Diphosphate Synthase"/>
    <property type="match status" value="1"/>
</dbReference>
<dbReference type="SUPFAM" id="SSF48239">
    <property type="entry name" value="Terpenoid cyclases/Protein prenyltransferases"/>
    <property type="match status" value="1"/>
</dbReference>
<dbReference type="GO" id="GO:0005856">
    <property type="term" value="C:cytoskeleton"/>
    <property type="evidence" value="ECO:0007669"/>
    <property type="project" value="TreeGrafter"/>
</dbReference>
<dbReference type="InterPro" id="IPR008930">
    <property type="entry name" value="Terpenoid_cyclase/PrenylTrfase"/>
</dbReference>
<dbReference type="InterPro" id="IPR008949">
    <property type="entry name" value="Isoprenoid_synthase_dom_sf"/>
</dbReference>
<feature type="region of interest" description="Disordered" evidence="2">
    <location>
        <begin position="411"/>
        <end position="466"/>
    </location>
</feature>